<dbReference type="RefSeq" id="WP_135978492.1">
    <property type="nucleotide sequence ID" value="NZ_BQKC01000002.1"/>
</dbReference>
<organism evidence="2 3">
    <name type="scientific">Granulimonas faecalis</name>
    <dbReference type="NCBI Taxonomy" id="2894155"/>
    <lineage>
        <taxon>Bacteria</taxon>
        <taxon>Bacillati</taxon>
        <taxon>Actinomycetota</taxon>
        <taxon>Coriobacteriia</taxon>
        <taxon>Coriobacteriales</taxon>
        <taxon>Kribbibacteriaceae</taxon>
        <taxon>Granulimonas</taxon>
    </lineage>
</organism>
<evidence type="ECO:0000313" key="3">
    <source>
        <dbReference type="Proteomes" id="UP001055025"/>
    </source>
</evidence>
<dbReference type="AlphaFoldDB" id="A0AAV5B6S6"/>
<accession>A0AAV5B6S6</accession>
<name>A0AAV5B6S6_9ACTN</name>
<evidence type="ECO:0008006" key="4">
    <source>
        <dbReference type="Google" id="ProtNLM"/>
    </source>
</evidence>
<evidence type="ECO:0000256" key="1">
    <source>
        <dbReference type="SAM" id="MobiDB-lite"/>
    </source>
</evidence>
<proteinExistence type="predicted"/>
<feature type="region of interest" description="Disordered" evidence="1">
    <location>
        <begin position="446"/>
        <end position="565"/>
    </location>
</feature>
<comment type="caution">
    <text evidence="2">The sequence shown here is derived from an EMBL/GenBank/DDBJ whole genome shotgun (WGS) entry which is preliminary data.</text>
</comment>
<dbReference type="EMBL" id="BQKC01000002">
    <property type="protein sequence ID" value="GJM56303.1"/>
    <property type="molecule type" value="Genomic_DNA"/>
</dbReference>
<protein>
    <recommendedName>
        <fullName evidence="4">Relaxase/mobilization nuclease-like protein</fullName>
    </recommendedName>
</protein>
<dbReference type="Proteomes" id="UP001055025">
    <property type="component" value="Unassembled WGS sequence"/>
</dbReference>
<evidence type="ECO:0000313" key="2">
    <source>
        <dbReference type="EMBL" id="GJM56303.1"/>
    </source>
</evidence>
<reference evidence="2" key="1">
    <citation type="journal article" date="2022" name="Int. J. Syst. Evol. Microbiol.">
        <title>Granulimonas faecalis gen. nov., sp. nov., and Leptogranulimonas caecicola gen. nov., sp. nov., novel lactate-producing Atopobiaceae bacteria isolated from mouse intestines, and an emended description of the family Atopobiaceae.</title>
        <authorList>
            <person name="Morinaga K."/>
            <person name="Kusada H."/>
            <person name="Sakamoto S."/>
            <person name="Murakami T."/>
            <person name="Toyoda A."/>
            <person name="Mori H."/>
            <person name="Meng X.Y."/>
            <person name="Takashino M."/>
            <person name="Murotomi K."/>
            <person name="Tamaki H."/>
        </authorList>
    </citation>
    <scope>NUCLEOTIDE SEQUENCE</scope>
    <source>
        <strain evidence="2">OPF53</strain>
    </source>
</reference>
<dbReference type="Pfam" id="PF18555">
    <property type="entry name" value="MobL"/>
    <property type="match status" value="1"/>
</dbReference>
<keyword evidence="3" id="KW-1185">Reference proteome</keyword>
<gene>
    <name evidence="2" type="ORF">ATOP_19580</name>
</gene>
<dbReference type="InterPro" id="IPR041073">
    <property type="entry name" value="MobL"/>
</dbReference>
<sequence length="565" mass="57630">MAADVVIHNSFTLRTAAGGTRGGRPGPHVEDYDNREEACEALPTVPGEAAYDLPPLRPSASGTPRDGTAFGTLPGHGRTLSAPASWTRAAARMIQGLFERGRAVCTAVISFATDFLRRVGAMAAARPEDPPGRLAGRVDVVRVRRAVMRAADRLCEGYVRPLATCAVHTNTEHVHAHVTIVEAGPESSPRARKGKFRRNVLAAAKRAAVAELERLSRIMAPFRGLASPERPRVAEMPAPGRDIEAALMAASAATGHRPSDALGAHARAAARDRAGVAVGDGPAEVARAVAGRLEAAEADRLDRAAARALGPVLEMRPCAPADESLSSAAQARDAGAKAVTVALACSRALADPATPPDGPLGARRLRRLRDDARAAAAALRTMGFLDGAVQARALHEAASEDPGSVAAETLADLGWEPSSDGPVPAVTPEGAPEVLEASCGRIEGALAEGGGGLPGPVGDFLDSVGPLRAAPAEVPGKDPAETAPQGAPGQGPGRRPAKGPEDAPSADGRGRGPTKGPSGQTPPARSAGTVRQGPSQGAAPEVLPDAAPRAAERRGKVVPPGPAVE</sequence>